<gene>
    <name evidence="1" type="ORF">IW967_08100</name>
</gene>
<evidence type="ECO:0000313" key="2">
    <source>
        <dbReference type="Proteomes" id="UP000642910"/>
    </source>
</evidence>
<proteinExistence type="predicted"/>
<dbReference type="Proteomes" id="UP000642910">
    <property type="component" value="Unassembled WGS sequence"/>
</dbReference>
<keyword evidence="2" id="KW-1185">Reference proteome</keyword>
<reference evidence="1 2" key="1">
    <citation type="submission" date="2020-11" db="EMBL/GenBank/DDBJ databases">
        <title>Genomic insight of Alicyclobacillus mali FL 18 reveals a new arsenic-resistant strain, with potential in environmental biotechnology.</title>
        <authorList>
            <person name="Fiorentino G."/>
            <person name="Gallo G."/>
            <person name="Aulitto M."/>
        </authorList>
    </citation>
    <scope>NUCLEOTIDE SEQUENCE [LARGE SCALE GENOMIC DNA]</scope>
    <source>
        <strain evidence="1 2">FL 18</strain>
    </source>
</reference>
<dbReference type="RefSeq" id="WP_067849351.1">
    <property type="nucleotide sequence ID" value="NZ_JADPKZ010000039.1"/>
</dbReference>
<name>A0ABS0F3F2_9BACL</name>
<sequence>MADRLQLQIRYPEQGLSERERQLVVCLVQRICVHHLQRRRDRSVHIRPANVDSIHLLVNQVIELDPALDEDERGEILRALVEDVNRTLALCDIRGDDIVRVHLA</sequence>
<accession>A0ABS0F3F2</accession>
<dbReference type="EMBL" id="JADPKZ010000039">
    <property type="protein sequence ID" value="MBF8377824.1"/>
    <property type="molecule type" value="Genomic_DNA"/>
</dbReference>
<organism evidence="1 2">
    <name type="scientific">Alicyclobacillus mali</name>
    <name type="common">ex Roth et al. 2021</name>
    <dbReference type="NCBI Taxonomy" id="1123961"/>
    <lineage>
        <taxon>Bacteria</taxon>
        <taxon>Bacillati</taxon>
        <taxon>Bacillota</taxon>
        <taxon>Bacilli</taxon>
        <taxon>Bacillales</taxon>
        <taxon>Alicyclobacillaceae</taxon>
        <taxon>Alicyclobacillus</taxon>
    </lineage>
</organism>
<protein>
    <submittedName>
        <fullName evidence="1">Uncharacterized protein</fullName>
    </submittedName>
</protein>
<comment type="caution">
    <text evidence="1">The sequence shown here is derived from an EMBL/GenBank/DDBJ whole genome shotgun (WGS) entry which is preliminary data.</text>
</comment>
<evidence type="ECO:0000313" key="1">
    <source>
        <dbReference type="EMBL" id="MBF8377824.1"/>
    </source>
</evidence>